<evidence type="ECO:0000313" key="3">
    <source>
        <dbReference type="Proteomes" id="UP000887013"/>
    </source>
</evidence>
<accession>A0A8X6PXJ5</accession>
<feature type="region of interest" description="Disordered" evidence="1">
    <location>
        <begin position="45"/>
        <end position="75"/>
    </location>
</feature>
<dbReference type="AlphaFoldDB" id="A0A8X6PXJ5"/>
<evidence type="ECO:0000313" key="2">
    <source>
        <dbReference type="EMBL" id="GFT85482.1"/>
    </source>
</evidence>
<sequence>MEPAFHAQTTEGKIELQRNFRFHDSVKTPERSEEERERNAATLLLRRNRDKPNLLPEKPFASKHEAISPKTPRHD</sequence>
<evidence type="ECO:0000256" key="1">
    <source>
        <dbReference type="SAM" id="MobiDB-lite"/>
    </source>
</evidence>
<dbReference type="Proteomes" id="UP000887013">
    <property type="component" value="Unassembled WGS sequence"/>
</dbReference>
<dbReference type="EMBL" id="BMAW01023919">
    <property type="protein sequence ID" value="GFT85482.1"/>
    <property type="molecule type" value="Genomic_DNA"/>
</dbReference>
<protein>
    <submittedName>
        <fullName evidence="2">Uncharacterized protein</fullName>
    </submittedName>
</protein>
<gene>
    <name evidence="2" type="ORF">NPIL_477981</name>
</gene>
<comment type="caution">
    <text evidence="2">The sequence shown here is derived from an EMBL/GenBank/DDBJ whole genome shotgun (WGS) entry which is preliminary data.</text>
</comment>
<organism evidence="2 3">
    <name type="scientific">Nephila pilipes</name>
    <name type="common">Giant wood spider</name>
    <name type="synonym">Nephila maculata</name>
    <dbReference type="NCBI Taxonomy" id="299642"/>
    <lineage>
        <taxon>Eukaryota</taxon>
        <taxon>Metazoa</taxon>
        <taxon>Ecdysozoa</taxon>
        <taxon>Arthropoda</taxon>
        <taxon>Chelicerata</taxon>
        <taxon>Arachnida</taxon>
        <taxon>Araneae</taxon>
        <taxon>Araneomorphae</taxon>
        <taxon>Entelegynae</taxon>
        <taxon>Araneoidea</taxon>
        <taxon>Nephilidae</taxon>
        <taxon>Nephila</taxon>
    </lineage>
</organism>
<feature type="compositionally biased region" description="Basic and acidic residues" evidence="1">
    <location>
        <begin position="60"/>
        <end position="75"/>
    </location>
</feature>
<name>A0A8X6PXJ5_NEPPI</name>
<reference evidence="2" key="1">
    <citation type="submission" date="2020-08" db="EMBL/GenBank/DDBJ databases">
        <title>Multicomponent nature underlies the extraordinary mechanical properties of spider dragline silk.</title>
        <authorList>
            <person name="Kono N."/>
            <person name="Nakamura H."/>
            <person name="Mori M."/>
            <person name="Yoshida Y."/>
            <person name="Ohtoshi R."/>
            <person name="Malay A.D."/>
            <person name="Moran D.A.P."/>
            <person name="Tomita M."/>
            <person name="Numata K."/>
            <person name="Arakawa K."/>
        </authorList>
    </citation>
    <scope>NUCLEOTIDE SEQUENCE</scope>
</reference>
<proteinExistence type="predicted"/>
<keyword evidence="3" id="KW-1185">Reference proteome</keyword>